<keyword evidence="4" id="KW-1185">Reference proteome</keyword>
<dbReference type="EnsemblMetazoa" id="CLYHEMT020360.2">
    <property type="protein sequence ID" value="CLYHEMP020360.2"/>
    <property type="gene ID" value="CLYHEMG020360"/>
</dbReference>
<dbReference type="InterPro" id="IPR017441">
    <property type="entry name" value="Protein_kinase_ATP_BS"/>
</dbReference>
<proteinExistence type="predicted"/>
<dbReference type="GO" id="GO:0005524">
    <property type="term" value="F:ATP binding"/>
    <property type="evidence" value="ECO:0007669"/>
    <property type="project" value="UniProtKB-UniRule"/>
</dbReference>
<feature type="domain" description="Protein kinase" evidence="2">
    <location>
        <begin position="70"/>
        <end position="337"/>
    </location>
</feature>
<sequence>MSKKRFLRILSQVDADINLLLYCTAVCVRTDERNFETGLTVSNKVRRKEMSFPRKEPSSVIVTKLKKHAMHIENFLGKGAWGNVYACRKSFGGSKKYAAKVVEFGDDLGVKWQTENEIEILKEVGNHGNIVGFHGVVRDTSSIAMILEFIPGGSFLEGLLNWPGFNENGMKIIAKQLLEALKFCHSNRIIHRDVCPENILWFNVPTVKRPDVTPVLKLIDFNLSRKVPEDSTFLRADALGNPSYMAPECLSDEPIASYAGDIWSVGVLMFLLQSGYPPFFNDNYNHLLKNIQEANFVFPQHLWSHVTDDGKAIIQEILQQEPENRPTASELLTHRWFRTRISTATPIIIKTTPINQAGRYLFRTQNNSSTLEEKIWAGQKRLKGFLRHLNEKKTRANHRKYSLVFKERQAFIPESHMITIPTSALINEVDFYQQKVAATASKTLEKLNNSIESLEFKRQSFHW</sequence>
<dbReference type="InterPro" id="IPR000719">
    <property type="entry name" value="Prot_kinase_dom"/>
</dbReference>
<protein>
    <recommendedName>
        <fullName evidence="2">Protein kinase domain-containing protein</fullName>
    </recommendedName>
</protein>
<dbReference type="InterPro" id="IPR011009">
    <property type="entry name" value="Kinase-like_dom_sf"/>
</dbReference>
<keyword evidence="1" id="KW-0067">ATP-binding</keyword>
<dbReference type="RefSeq" id="XP_066926724.1">
    <property type="nucleotide sequence ID" value="XM_067070623.1"/>
</dbReference>
<dbReference type="PROSITE" id="PS50011">
    <property type="entry name" value="PROTEIN_KINASE_DOM"/>
    <property type="match status" value="1"/>
</dbReference>
<dbReference type="SUPFAM" id="SSF56112">
    <property type="entry name" value="Protein kinase-like (PK-like)"/>
    <property type="match status" value="1"/>
</dbReference>
<dbReference type="Pfam" id="PF00069">
    <property type="entry name" value="Pkinase"/>
    <property type="match status" value="1"/>
</dbReference>
<accession>A0A7M5XAL5</accession>
<organism evidence="3 4">
    <name type="scientific">Clytia hemisphaerica</name>
    <dbReference type="NCBI Taxonomy" id="252671"/>
    <lineage>
        <taxon>Eukaryota</taxon>
        <taxon>Metazoa</taxon>
        <taxon>Cnidaria</taxon>
        <taxon>Hydrozoa</taxon>
        <taxon>Hydroidolina</taxon>
        <taxon>Leptothecata</taxon>
        <taxon>Obeliida</taxon>
        <taxon>Clytiidae</taxon>
        <taxon>Clytia</taxon>
    </lineage>
</organism>
<dbReference type="OrthoDB" id="1738954at2759"/>
<keyword evidence="1" id="KW-0547">Nucleotide-binding</keyword>
<dbReference type="Proteomes" id="UP000594262">
    <property type="component" value="Unplaced"/>
</dbReference>
<evidence type="ECO:0000259" key="2">
    <source>
        <dbReference type="PROSITE" id="PS50011"/>
    </source>
</evidence>
<dbReference type="GeneID" id="136814113"/>
<evidence type="ECO:0000313" key="3">
    <source>
        <dbReference type="EnsemblMetazoa" id="CLYHEMP020360.2"/>
    </source>
</evidence>
<evidence type="ECO:0000313" key="4">
    <source>
        <dbReference type="Proteomes" id="UP000594262"/>
    </source>
</evidence>
<reference evidence="3" key="1">
    <citation type="submission" date="2021-01" db="UniProtKB">
        <authorList>
            <consortium name="EnsemblMetazoa"/>
        </authorList>
    </citation>
    <scope>IDENTIFICATION</scope>
</reference>
<dbReference type="Gene3D" id="1.10.510.10">
    <property type="entry name" value="Transferase(Phosphotransferase) domain 1"/>
    <property type="match status" value="1"/>
</dbReference>
<dbReference type="PANTHER" id="PTHR24347">
    <property type="entry name" value="SERINE/THREONINE-PROTEIN KINASE"/>
    <property type="match status" value="1"/>
</dbReference>
<dbReference type="GO" id="GO:0004672">
    <property type="term" value="F:protein kinase activity"/>
    <property type="evidence" value="ECO:0007669"/>
    <property type="project" value="InterPro"/>
</dbReference>
<feature type="binding site" evidence="1">
    <location>
        <position position="100"/>
    </location>
    <ligand>
        <name>ATP</name>
        <dbReference type="ChEBI" id="CHEBI:30616"/>
    </ligand>
</feature>
<dbReference type="PROSITE" id="PS00107">
    <property type="entry name" value="PROTEIN_KINASE_ATP"/>
    <property type="match status" value="1"/>
</dbReference>
<name>A0A7M5XAL5_9CNID</name>
<dbReference type="AlphaFoldDB" id="A0A7M5XAL5"/>
<evidence type="ECO:0000256" key="1">
    <source>
        <dbReference type="PROSITE-ProRule" id="PRU10141"/>
    </source>
</evidence>